<evidence type="ECO:0000256" key="9">
    <source>
        <dbReference type="ARBA" id="ARBA00023065"/>
    </source>
</evidence>
<evidence type="ECO:0000313" key="20">
    <source>
        <dbReference type="Proteomes" id="UP000252249"/>
    </source>
</evidence>
<feature type="domain" description="Polysaccharide export protein N-terminal" evidence="17">
    <location>
        <begin position="54"/>
        <end position="144"/>
    </location>
</feature>
<evidence type="ECO:0000256" key="8">
    <source>
        <dbReference type="ARBA" id="ARBA00023047"/>
    </source>
</evidence>
<accession>A0A368P585</accession>
<dbReference type="RefSeq" id="WP_072349177.1">
    <property type="nucleotide sequence ID" value="NZ_JAWVXR010000002.1"/>
</dbReference>
<keyword evidence="13" id="KW-0998">Cell outer membrane</keyword>
<evidence type="ECO:0000256" key="16">
    <source>
        <dbReference type="SAM" id="SignalP"/>
    </source>
</evidence>
<dbReference type="GO" id="GO:0015159">
    <property type="term" value="F:polysaccharide transmembrane transporter activity"/>
    <property type="evidence" value="ECO:0007669"/>
    <property type="project" value="InterPro"/>
</dbReference>
<dbReference type="Pfam" id="PF02563">
    <property type="entry name" value="Poly_export"/>
    <property type="match status" value="1"/>
</dbReference>
<keyword evidence="14" id="KW-0449">Lipoprotein</keyword>
<evidence type="ECO:0000256" key="3">
    <source>
        <dbReference type="ARBA" id="ARBA00022448"/>
    </source>
</evidence>
<dbReference type="GO" id="GO:0046930">
    <property type="term" value="C:pore complex"/>
    <property type="evidence" value="ECO:0007669"/>
    <property type="project" value="UniProtKB-KW"/>
</dbReference>
<name>A0A368P585_9FLAO</name>
<dbReference type="Pfam" id="PF22461">
    <property type="entry name" value="SLBB_2"/>
    <property type="match status" value="1"/>
</dbReference>
<comment type="caution">
    <text evidence="19">The sequence shown here is derived from an EMBL/GenBank/DDBJ whole genome shotgun (WGS) entry which is preliminary data.</text>
</comment>
<feature type="transmembrane region" description="Helical" evidence="15">
    <location>
        <begin position="243"/>
        <end position="261"/>
    </location>
</feature>
<keyword evidence="11 15" id="KW-0472">Membrane</keyword>
<proteinExistence type="inferred from homology"/>
<dbReference type="Gene3D" id="3.30.1950.10">
    <property type="entry name" value="wza like domain"/>
    <property type="match status" value="1"/>
</dbReference>
<dbReference type="OrthoDB" id="662756at2"/>
<keyword evidence="9" id="KW-0406">Ion transport</keyword>
<evidence type="ECO:0000256" key="2">
    <source>
        <dbReference type="ARBA" id="ARBA00009450"/>
    </source>
</evidence>
<dbReference type="AlphaFoldDB" id="A0A368P585"/>
<gene>
    <name evidence="19" type="ORF">DU428_06505</name>
</gene>
<keyword evidence="5" id="KW-0762">Sugar transport</keyword>
<dbReference type="EMBL" id="QPIG01000002">
    <property type="protein sequence ID" value="RCU57440.1"/>
    <property type="molecule type" value="Genomic_DNA"/>
</dbReference>
<reference evidence="19 20" key="1">
    <citation type="submission" date="2018-07" db="EMBL/GenBank/DDBJ databases">
        <title>Oceanihabitans testaceum sp. nov., isolated from marine sediment.</title>
        <authorList>
            <person name="Li C.-M."/>
        </authorList>
    </citation>
    <scope>NUCLEOTIDE SEQUENCE [LARGE SCALE GENOMIC DNA]</scope>
    <source>
        <strain evidence="19 20">S9-10</strain>
    </source>
</reference>
<evidence type="ECO:0000256" key="13">
    <source>
        <dbReference type="ARBA" id="ARBA00023237"/>
    </source>
</evidence>
<evidence type="ECO:0000259" key="17">
    <source>
        <dbReference type="Pfam" id="PF02563"/>
    </source>
</evidence>
<dbReference type="InterPro" id="IPR054765">
    <property type="entry name" value="SLBB_dom"/>
</dbReference>
<evidence type="ECO:0000256" key="15">
    <source>
        <dbReference type="SAM" id="Phobius"/>
    </source>
</evidence>
<organism evidence="19 20">
    <name type="scientific">Oceanihabitans sediminis</name>
    <dbReference type="NCBI Taxonomy" id="1812012"/>
    <lineage>
        <taxon>Bacteria</taxon>
        <taxon>Pseudomonadati</taxon>
        <taxon>Bacteroidota</taxon>
        <taxon>Flavobacteriia</taxon>
        <taxon>Flavobacteriales</taxon>
        <taxon>Flavobacteriaceae</taxon>
        <taxon>Oceanihabitans</taxon>
    </lineage>
</organism>
<evidence type="ECO:0000256" key="1">
    <source>
        <dbReference type="ARBA" id="ARBA00004571"/>
    </source>
</evidence>
<evidence type="ECO:0000256" key="11">
    <source>
        <dbReference type="ARBA" id="ARBA00023136"/>
    </source>
</evidence>
<dbReference type="PANTHER" id="PTHR33619:SF3">
    <property type="entry name" value="POLYSACCHARIDE EXPORT PROTEIN GFCE-RELATED"/>
    <property type="match status" value="1"/>
</dbReference>
<keyword evidence="12" id="KW-0564">Palmitate</keyword>
<protein>
    <submittedName>
        <fullName evidence="19">Polysaccharide export protein</fullName>
    </submittedName>
</protein>
<dbReference type="GO" id="GO:0006811">
    <property type="term" value="P:monoatomic ion transport"/>
    <property type="evidence" value="ECO:0007669"/>
    <property type="project" value="UniProtKB-KW"/>
</dbReference>
<sequence>MKSIFNHLSASIAVLLFSILLFASCATTQEITYFQDQPLEGFEEIDFNTDIVYKTNDKLSIIVSSIDPQAARPFNLPTTYEGQSEIITQGSTKMQTYLVDQNGFIEFPVLGQIKLGGLSRTEATELLKTMLKEYLKDPIVNIRLINFTVTILGEVRNPGTFILEDEKISLPEALGHAGDLTIQGKRDNILLIRENNGKKKYAVLDLTSIDVINNPNYYLTQDDVIYVAPNKAKIRSSTYNQNTAVVVSALAVLVSLTAIIVK</sequence>
<dbReference type="GO" id="GO:0015288">
    <property type="term" value="F:porin activity"/>
    <property type="evidence" value="ECO:0007669"/>
    <property type="project" value="UniProtKB-KW"/>
</dbReference>
<dbReference type="PROSITE" id="PS51257">
    <property type="entry name" value="PROKAR_LIPOPROTEIN"/>
    <property type="match status" value="1"/>
</dbReference>
<evidence type="ECO:0000259" key="18">
    <source>
        <dbReference type="Pfam" id="PF22461"/>
    </source>
</evidence>
<evidence type="ECO:0000313" key="19">
    <source>
        <dbReference type="EMBL" id="RCU57440.1"/>
    </source>
</evidence>
<keyword evidence="10" id="KW-0626">Porin</keyword>
<keyword evidence="3" id="KW-0813">Transport</keyword>
<dbReference type="PANTHER" id="PTHR33619">
    <property type="entry name" value="POLYSACCHARIDE EXPORT PROTEIN GFCE-RELATED"/>
    <property type="match status" value="1"/>
</dbReference>
<comment type="subcellular location">
    <subcellularLocation>
        <location evidence="1">Cell outer membrane</location>
        <topology evidence="1">Multi-pass membrane protein</topology>
    </subcellularLocation>
</comment>
<evidence type="ECO:0000256" key="10">
    <source>
        <dbReference type="ARBA" id="ARBA00023114"/>
    </source>
</evidence>
<keyword evidence="8" id="KW-0625">Polysaccharide transport</keyword>
<feature type="domain" description="SLBB" evidence="18">
    <location>
        <begin position="149"/>
        <end position="227"/>
    </location>
</feature>
<dbReference type="GO" id="GO:0009279">
    <property type="term" value="C:cell outer membrane"/>
    <property type="evidence" value="ECO:0007669"/>
    <property type="project" value="UniProtKB-SubCell"/>
</dbReference>
<evidence type="ECO:0000256" key="12">
    <source>
        <dbReference type="ARBA" id="ARBA00023139"/>
    </source>
</evidence>
<dbReference type="Proteomes" id="UP000252249">
    <property type="component" value="Unassembled WGS sequence"/>
</dbReference>
<evidence type="ECO:0000256" key="7">
    <source>
        <dbReference type="ARBA" id="ARBA00022729"/>
    </source>
</evidence>
<evidence type="ECO:0000256" key="4">
    <source>
        <dbReference type="ARBA" id="ARBA00022452"/>
    </source>
</evidence>
<feature type="chain" id="PRO_5016977616" evidence="16">
    <location>
        <begin position="24"/>
        <end position="262"/>
    </location>
</feature>
<evidence type="ECO:0000256" key="6">
    <source>
        <dbReference type="ARBA" id="ARBA00022692"/>
    </source>
</evidence>
<dbReference type="InterPro" id="IPR003715">
    <property type="entry name" value="Poly_export_N"/>
</dbReference>
<keyword evidence="20" id="KW-1185">Reference proteome</keyword>
<keyword evidence="15" id="KW-1133">Transmembrane helix</keyword>
<keyword evidence="6 15" id="KW-0812">Transmembrane</keyword>
<evidence type="ECO:0000256" key="5">
    <source>
        <dbReference type="ARBA" id="ARBA00022597"/>
    </source>
</evidence>
<evidence type="ECO:0000256" key="14">
    <source>
        <dbReference type="ARBA" id="ARBA00023288"/>
    </source>
</evidence>
<keyword evidence="7 16" id="KW-0732">Signal</keyword>
<keyword evidence="4" id="KW-1134">Transmembrane beta strand</keyword>
<comment type="similarity">
    <text evidence="2">Belongs to the BexD/CtrA/VexA family.</text>
</comment>
<feature type="signal peptide" evidence="16">
    <location>
        <begin position="1"/>
        <end position="23"/>
    </location>
</feature>
<dbReference type="InterPro" id="IPR049712">
    <property type="entry name" value="Poly_export"/>
</dbReference>